<reference evidence="12 13" key="1">
    <citation type="submission" date="2016-05" db="EMBL/GenBank/DDBJ databases">
        <authorList>
            <person name="Lavstsen T."/>
            <person name="Jespersen J.S."/>
        </authorList>
    </citation>
    <scope>NUCLEOTIDE SEQUENCE [LARGE SCALE GENOMIC DNA]</scope>
    <source>
        <strain evidence="12 13">KCJ1736</strain>
    </source>
</reference>
<name>A0A176XHN2_AGRTU</name>
<evidence type="ECO:0000256" key="4">
    <source>
        <dbReference type="ARBA" id="ARBA00019077"/>
    </source>
</evidence>
<dbReference type="Gene3D" id="3.40.50.2000">
    <property type="entry name" value="Glycogen Phosphorylase B"/>
    <property type="match status" value="1"/>
</dbReference>
<dbReference type="PANTHER" id="PTHR42755:SF1">
    <property type="entry name" value="3-DEOXY-D-MANNO-OCTULOSONIC ACID TRANSFERASE, MITOCHONDRIAL-RELATED"/>
    <property type="match status" value="1"/>
</dbReference>
<dbReference type="InterPro" id="IPR007507">
    <property type="entry name" value="Glycos_transf_N"/>
</dbReference>
<comment type="similarity">
    <text evidence="10">Belongs to the glycosyltransferase group 1 family.</text>
</comment>
<evidence type="ECO:0000256" key="2">
    <source>
        <dbReference type="ARBA" id="ARBA00004713"/>
    </source>
</evidence>
<evidence type="ECO:0000256" key="5">
    <source>
        <dbReference type="ARBA" id="ARBA00022679"/>
    </source>
</evidence>
<keyword evidence="10" id="KW-0472">Membrane</keyword>
<dbReference type="Proteomes" id="UP000077098">
    <property type="component" value="Unassembled WGS sequence"/>
</dbReference>
<dbReference type="GO" id="GO:0009244">
    <property type="term" value="P:lipopolysaccharide core region biosynthetic process"/>
    <property type="evidence" value="ECO:0007669"/>
    <property type="project" value="UniProtKB-UniRule"/>
</dbReference>
<proteinExistence type="inferred from homology"/>
<dbReference type="Gene3D" id="3.40.50.11720">
    <property type="entry name" value="3-Deoxy-D-manno-octulosonic-acid transferase, N-terminal domain"/>
    <property type="match status" value="1"/>
</dbReference>
<dbReference type="EC" id="2.4.99.12" evidence="3 10"/>
<evidence type="ECO:0000256" key="6">
    <source>
        <dbReference type="ARBA" id="ARBA00031445"/>
    </source>
</evidence>
<evidence type="ECO:0000313" key="12">
    <source>
        <dbReference type="EMBL" id="OAE48557.1"/>
    </source>
</evidence>
<evidence type="ECO:0000256" key="10">
    <source>
        <dbReference type="RuleBase" id="RU365103"/>
    </source>
</evidence>
<comment type="function">
    <text evidence="1 10">Involved in lipopolysaccharide (LPS) biosynthesis. Catalyzes the transfer of 3-deoxy-D-manno-octulosonate (Kdo) residue(s) from CMP-Kdo to lipid IV(A), the tetraacyldisaccharide-1,4'-bisphosphate precursor of lipid A.</text>
</comment>
<feature type="domain" description="3-deoxy-D-manno-octulosonic-acid transferase N-terminal" evidence="11">
    <location>
        <begin position="42"/>
        <end position="214"/>
    </location>
</feature>
<dbReference type="SUPFAM" id="SSF53756">
    <property type="entry name" value="UDP-Glycosyltransferase/glycogen phosphorylase"/>
    <property type="match status" value="1"/>
</dbReference>
<keyword evidence="10" id="KW-1003">Cell membrane</keyword>
<evidence type="ECO:0000256" key="7">
    <source>
        <dbReference type="ARBA" id="ARBA00049183"/>
    </source>
</evidence>
<comment type="catalytic activity">
    <reaction evidence="7 10">
        <text>lipid IVA (E. coli) + CMP-3-deoxy-beta-D-manno-octulosonate = alpha-Kdo-(2-&gt;6)-lipid IVA (E. coli) + CMP + H(+)</text>
        <dbReference type="Rhea" id="RHEA:28066"/>
        <dbReference type="ChEBI" id="CHEBI:15378"/>
        <dbReference type="ChEBI" id="CHEBI:58603"/>
        <dbReference type="ChEBI" id="CHEBI:60364"/>
        <dbReference type="ChEBI" id="CHEBI:60377"/>
        <dbReference type="ChEBI" id="CHEBI:85987"/>
        <dbReference type="EC" id="2.4.99.12"/>
    </reaction>
</comment>
<dbReference type="AlphaFoldDB" id="A0A176XHN2"/>
<protein>
    <recommendedName>
        <fullName evidence="4 10">3-deoxy-D-manno-octulosonic acid transferase</fullName>
        <shortName evidence="10">Kdo transferase</shortName>
        <ecNumber evidence="3 10">2.4.99.12</ecNumber>
    </recommendedName>
    <alternativeName>
        <fullName evidence="6 10">Lipid IV(A) 3-deoxy-D-manno-octulosonic acid transferase</fullName>
    </alternativeName>
</protein>
<dbReference type="EMBL" id="LXPS01000005">
    <property type="protein sequence ID" value="OAE48557.1"/>
    <property type="molecule type" value="Genomic_DNA"/>
</dbReference>
<evidence type="ECO:0000313" key="13">
    <source>
        <dbReference type="Proteomes" id="UP000077098"/>
    </source>
</evidence>
<evidence type="ECO:0000256" key="3">
    <source>
        <dbReference type="ARBA" id="ARBA00012621"/>
    </source>
</evidence>
<dbReference type="GO" id="GO:0009245">
    <property type="term" value="P:lipid A biosynthetic process"/>
    <property type="evidence" value="ECO:0007669"/>
    <property type="project" value="TreeGrafter"/>
</dbReference>
<gene>
    <name evidence="12" type="ORF">A7J57_21255</name>
</gene>
<dbReference type="UniPathway" id="UPA00958"/>
<organism evidence="12 13">
    <name type="scientific">Agrobacterium tumefaciens</name>
    <dbReference type="NCBI Taxonomy" id="358"/>
    <lineage>
        <taxon>Bacteria</taxon>
        <taxon>Pseudomonadati</taxon>
        <taxon>Pseudomonadota</taxon>
        <taxon>Alphaproteobacteria</taxon>
        <taxon>Hyphomicrobiales</taxon>
        <taxon>Rhizobiaceae</taxon>
        <taxon>Rhizobium/Agrobacterium group</taxon>
        <taxon>Agrobacterium</taxon>
        <taxon>Agrobacterium tumefaciens complex</taxon>
    </lineage>
</organism>
<keyword evidence="10" id="KW-0448">Lipopolysaccharide biosynthesis</keyword>
<feature type="site" description="Transition state stabilizer" evidence="9">
    <location>
        <position position="136"/>
    </location>
</feature>
<feature type="active site" description="Proton acceptor" evidence="8">
    <location>
        <position position="68"/>
    </location>
</feature>
<evidence type="ECO:0000259" key="11">
    <source>
        <dbReference type="Pfam" id="PF04413"/>
    </source>
</evidence>
<evidence type="ECO:0000256" key="8">
    <source>
        <dbReference type="PIRSR" id="PIRSR639901-1"/>
    </source>
</evidence>
<evidence type="ECO:0000256" key="9">
    <source>
        <dbReference type="PIRSR" id="PIRSR639901-2"/>
    </source>
</evidence>
<dbReference type="InterPro" id="IPR038107">
    <property type="entry name" value="Glycos_transf_N_sf"/>
</dbReference>
<dbReference type="Pfam" id="PF04413">
    <property type="entry name" value="Glycos_transf_N"/>
    <property type="match status" value="1"/>
</dbReference>
<dbReference type="RefSeq" id="WP_063947717.1">
    <property type="nucleotide sequence ID" value="NZ_CP072308.1"/>
</dbReference>
<feature type="site" description="Transition state stabilizer" evidence="9">
    <location>
        <position position="212"/>
    </location>
</feature>
<dbReference type="GO" id="GO:0005886">
    <property type="term" value="C:plasma membrane"/>
    <property type="evidence" value="ECO:0007669"/>
    <property type="project" value="UniProtKB-SubCell"/>
</dbReference>
<dbReference type="NCBIfam" id="NF004387">
    <property type="entry name" value="PRK05749.1-3"/>
    <property type="match status" value="1"/>
</dbReference>
<evidence type="ECO:0000256" key="1">
    <source>
        <dbReference type="ARBA" id="ARBA00003394"/>
    </source>
</evidence>
<comment type="pathway">
    <text evidence="2 10">Bacterial outer membrane biogenesis; LPS core biosynthesis.</text>
</comment>
<dbReference type="PANTHER" id="PTHR42755">
    <property type="entry name" value="3-DEOXY-MANNO-OCTULOSONATE CYTIDYLYLTRANSFERASE"/>
    <property type="match status" value="1"/>
</dbReference>
<keyword evidence="5 10" id="KW-0808">Transferase</keyword>
<comment type="caution">
    <text evidence="12">The sequence shown here is derived from an EMBL/GenBank/DDBJ whole genome shotgun (WGS) entry which is preliminary data.</text>
</comment>
<sequence length="440" mass="49124">MSSRIARFALSGYRIAGIAAYPFAKPYLSYRAAKGKEDKRRRLERFGYASAERPRGPLVWFHAASVGETLALIPLIREIRKRDIFVLLTTGTVTSAELTRTRLGDDVIHQYVPLDIKIAVNRFLTYWAPDAAITAESEIWPVTMMELERRHIPQIRVNARLSDRSFDRWNNRHDIAESLFSKLALVVAQSDLDAERFRDLGSWPVVISGNLKGDTDPPPCDDALLETYRKQIGSRKTWAAISTFDGEEKAAATVHAAIKSRNGQLTIIVPRHPERGDEVEAMLKAMNLSVARRSRNDAITPETDVFLGDSIGEMGLYLRLTELAFVGRSLTAEGGQNPLEPAMLGCAVLSGAHVQNFREAYQKLIRAGGARIIRDVEMLAKAVHYLLVNDNERYKMIDAGNRVIQDMRGALSLTVKALEPYINPLTVSAKLQPRSAIGSW</sequence>
<dbReference type="InterPro" id="IPR039901">
    <property type="entry name" value="Kdotransferase"/>
</dbReference>
<comment type="subcellular location">
    <subcellularLocation>
        <location evidence="10">Cell membrane</location>
    </subcellularLocation>
</comment>
<dbReference type="GO" id="GO:0043842">
    <property type="term" value="F:Kdo transferase activity"/>
    <property type="evidence" value="ECO:0007669"/>
    <property type="project" value="UniProtKB-EC"/>
</dbReference>
<accession>A0A176XHN2</accession>